<evidence type="ECO:0000256" key="2">
    <source>
        <dbReference type="ARBA" id="ARBA00023015"/>
    </source>
</evidence>
<organism evidence="7 8">
    <name type="scientific">Bugula neritina</name>
    <name type="common">Brown bryozoan</name>
    <name type="synonym">Sertularia neritina</name>
    <dbReference type="NCBI Taxonomy" id="10212"/>
    <lineage>
        <taxon>Eukaryota</taxon>
        <taxon>Metazoa</taxon>
        <taxon>Spiralia</taxon>
        <taxon>Lophotrochozoa</taxon>
        <taxon>Bryozoa</taxon>
        <taxon>Gymnolaemata</taxon>
        <taxon>Cheilostomatida</taxon>
        <taxon>Flustrina</taxon>
        <taxon>Buguloidea</taxon>
        <taxon>Bugulidae</taxon>
        <taxon>Bugula</taxon>
    </lineage>
</organism>
<evidence type="ECO:0000256" key="3">
    <source>
        <dbReference type="ARBA" id="ARBA00023125"/>
    </source>
</evidence>
<keyword evidence="5" id="KW-0539">Nucleus</keyword>
<dbReference type="GO" id="GO:0090575">
    <property type="term" value="C:RNA polymerase II transcription regulator complex"/>
    <property type="evidence" value="ECO:0007669"/>
    <property type="project" value="TreeGrafter"/>
</dbReference>
<gene>
    <name evidence="7" type="ORF">EB796_010198</name>
</gene>
<dbReference type="Pfam" id="PF02319">
    <property type="entry name" value="WHD_E2F_TDP"/>
    <property type="match status" value="1"/>
</dbReference>
<evidence type="ECO:0000256" key="1">
    <source>
        <dbReference type="ARBA" id="ARBA00010940"/>
    </source>
</evidence>
<name>A0A7J7JYP2_BUGNE</name>
<comment type="caution">
    <text evidence="7">The sequence shown here is derived from an EMBL/GenBank/DDBJ whole genome shotgun (WGS) entry which is preliminary data.</text>
</comment>
<dbReference type="OrthoDB" id="1743261at2759"/>
<keyword evidence="3 5" id="KW-0238">DNA-binding</keyword>
<accession>A0A7J7JYP2</accession>
<dbReference type="EMBL" id="VXIV02001596">
    <property type="protein sequence ID" value="KAF6031492.1"/>
    <property type="molecule type" value="Genomic_DNA"/>
</dbReference>
<dbReference type="GO" id="GO:0000981">
    <property type="term" value="F:DNA-binding transcription factor activity, RNA polymerase II-specific"/>
    <property type="evidence" value="ECO:0007669"/>
    <property type="project" value="TreeGrafter"/>
</dbReference>
<keyword evidence="4 5" id="KW-0804">Transcription</keyword>
<evidence type="ECO:0000313" key="7">
    <source>
        <dbReference type="EMBL" id="KAF6031492.1"/>
    </source>
</evidence>
<dbReference type="FunFam" id="1.10.10.10:FF:000008">
    <property type="entry name" value="E2F transcription factor 1"/>
    <property type="match status" value="1"/>
</dbReference>
<feature type="domain" description="E2F/DP family winged-helix DNA-binding" evidence="6">
    <location>
        <begin position="134"/>
        <end position="199"/>
    </location>
</feature>
<evidence type="ECO:0000259" key="6">
    <source>
        <dbReference type="SMART" id="SM01372"/>
    </source>
</evidence>
<dbReference type="Proteomes" id="UP000593567">
    <property type="component" value="Unassembled WGS sequence"/>
</dbReference>
<keyword evidence="8" id="KW-1185">Reference proteome</keyword>
<dbReference type="InterPro" id="IPR036388">
    <property type="entry name" value="WH-like_DNA-bd_sf"/>
</dbReference>
<dbReference type="SMART" id="SM01372">
    <property type="entry name" value="E2F_TDP"/>
    <property type="match status" value="1"/>
</dbReference>
<evidence type="ECO:0000313" key="8">
    <source>
        <dbReference type="Proteomes" id="UP000593567"/>
    </source>
</evidence>
<dbReference type="InterPro" id="IPR003316">
    <property type="entry name" value="E2F_WHTH_DNA-bd_dom"/>
</dbReference>
<reference evidence="7" key="1">
    <citation type="submission" date="2020-06" db="EMBL/GenBank/DDBJ databases">
        <title>Draft genome of Bugula neritina, a colonial animal packing powerful symbionts and potential medicines.</title>
        <authorList>
            <person name="Rayko M."/>
        </authorList>
    </citation>
    <scope>NUCLEOTIDE SEQUENCE [LARGE SCALE GENOMIC DNA]</scope>
    <source>
        <strain evidence="7">Kwan_BN1</strain>
    </source>
</reference>
<dbReference type="PANTHER" id="PTHR12081:SF107">
    <property type="entry name" value="E2E3"/>
    <property type="match status" value="1"/>
</dbReference>
<dbReference type="SUPFAM" id="SSF46785">
    <property type="entry name" value="Winged helix' DNA-binding domain"/>
    <property type="match status" value="1"/>
</dbReference>
<dbReference type="GO" id="GO:0000978">
    <property type="term" value="F:RNA polymerase II cis-regulatory region sequence-specific DNA binding"/>
    <property type="evidence" value="ECO:0007669"/>
    <property type="project" value="InterPro"/>
</dbReference>
<proteinExistence type="inferred from homology"/>
<dbReference type="InterPro" id="IPR036390">
    <property type="entry name" value="WH_DNA-bd_sf"/>
</dbReference>
<keyword evidence="2 5" id="KW-0805">Transcription regulation</keyword>
<evidence type="ECO:0000256" key="4">
    <source>
        <dbReference type="ARBA" id="ARBA00023163"/>
    </source>
</evidence>
<sequence>MLKQTPSTHKRPIYLTKTQPTILSRANRSNSVASTIVKVEPSNESELVIVDALSAHAYTPHGPNAIHNYSSARATLVLDKTPQVKRKLELEPRTPVLNCGTPTFLTPPSTGRKRPKCDITLAMTGARSPLDKNRYDTSLGLLTKKFVGLLKTAEEGILDLNVAAETLGVQKRRIYDITNVLEGINLIRKKSKNNIQWRGPLIHDDEFKDSRPQTNSHKPAIDLRTGMNLLKPFPYLLLSPFSYRLKLTQAYFHELFSLFILAMNTDILTAIA</sequence>
<evidence type="ECO:0000256" key="5">
    <source>
        <dbReference type="RuleBase" id="RU003796"/>
    </source>
</evidence>
<dbReference type="AlphaFoldDB" id="A0A7J7JYP2"/>
<dbReference type="InterPro" id="IPR015633">
    <property type="entry name" value="E2F"/>
</dbReference>
<comment type="subcellular location">
    <subcellularLocation>
        <location evidence="5">Nucleus</location>
    </subcellularLocation>
</comment>
<dbReference type="Gene3D" id="1.10.10.10">
    <property type="entry name" value="Winged helix-like DNA-binding domain superfamily/Winged helix DNA-binding domain"/>
    <property type="match status" value="1"/>
</dbReference>
<comment type="similarity">
    <text evidence="1 5">Belongs to the E2F/DP family.</text>
</comment>
<dbReference type="PANTHER" id="PTHR12081">
    <property type="entry name" value="TRANSCRIPTION FACTOR E2F"/>
    <property type="match status" value="1"/>
</dbReference>
<protein>
    <submittedName>
        <fullName evidence="7">E2F3</fullName>
    </submittedName>
</protein>